<dbReference type="InterPro" id="IPR001611">
    <property type="entry name" value="Leu-rich_rpt"/>
</dbReference>
<dbReference type="FunFam" id="3.80.10.10:FF:000041">
    <property type="entry name" value="LRR receptor-like serine/threonine-protein kinase ERECTA"/>
    <property type="match status" value="2"/>
</dbReference>
<evidence type="ECO:0000313" key="3">
    <source>
        <dbReference type="EMBL" id="CAE4661951.1"/>
    </source>
</evidence>
<dbReference type="EMBL" id="HBNS01057545">
    <property type="protein sequence ID" value="CAE4661951.1"/>
    <property type="molecule type" value="Transcribed_RNA"/>
</dbReference>
<dbReference type="InterPro" id="IPR032675">
    <property type="entry name" value="LRR_dom_sf"/>
</dbReference>
<dbReference type="AlphaFoldDB" id="A0A7S4T0F0"/>
<organism evidence="3">
    <name type="scientific">Ditylum brightwellii</name>
    <dbReference type="NCBI Taxonomy" id="49249"/>
    <lineage>
        <taxon>Eukaryota</taxon>
        <taxon>Sar</taxon>
        <taxon>Stramenopiles</taxon>
        <taxon>Ochrophyta</taxon>
        <taxon>Bacillariophyta</taxon>
        <taxon>Mediophyceae</taxon>
        <taxon>Lithodesmiophycidae</taxon>
        <taxon>Lithodesmiales</taxon>
        <taxon>Lithodesmiaceae</taxon>
        <taxon>Ditylum</taxon>
    </lineage>
</organism>
<evidence type="ECO:0000256" key="1">
    <source>
        <dbReference type="ARBA" id="ARBA00022614"/>
    </source>
</evidence>
<accession>A0A7S4T0F0</accession>
<sequence>MAAMTSLKFLMIDDNDFSGEIKSVVSLPNLELVYLEDNFFEGEIDDSFFPEAPMLKHLDLSDNGFSGTVPPHFFVESSLEVLDLHGNIDIEGNLPQFPVEQSNLKVLALHENSISGHIPPSIGNLKGLRHLDLSYNYLTGFITDAVGDLKELEYLFLGSNDFNEGGIPFFIKDLGKLVDLSLKKTKRNNVIPLWIGTDLEQLRLLDLGANDLSGNIPETLMNLTNLVFLLLNRNQLTGAVPEGFTNLPLEVFVIDHNNISGDLNFLCEAGDTNPLDYMVADCGVNNPEVTCEEGTCCRVCCNDGDSCKDREWQANHDPVWENAYERSYYGFDDELKWVPSN</sequence>
<gene>
    <name evidence="3" type="ORF">DBRI00130_LOCUS41400</name>
</gene>
<dbReference type="Pfam" id="PF00560">
    <property type="entry name" value="LRR_1"/>
    <property type="match status" value="3"/>
</dbReference>
<keyword evidence="1" id="KW-0433">Leucine-rich repeat</keyword>
<reference evidence="3" key="1">
    <citation type="submission" date="2021-01" db="EMBL/GenBank/DDBJ databases">
        <authorList>
            <person name="Corre E."/>
            <person name="Pelletier E."/>
            <person name="Niang G."/>
            <person name="Scheremetjew M."/>
            <person name="Finn R."/>
            <person name="Kale V."/>
            <person name="Holt S."/>
            <person name="Cochrane G."/>
            <person name="Meng A."/>
            <person name="Brown T."/>
            <person name="Cohen L."/>
        </authorList>
    </citation>
    <scope>NUCLEOTIDE SEQUENCE</scope>
    <source>
        <strain evidence="3">GSO104</strain>
    </source>
</reference>
<name>A0A7S4T0F0_9STRA</name>
<proteinExistence type="predicted"/>
<keyword evidence="2" id="KW-0677">Repeat</keyword>
<evidence type="ECO:0000256" key="2">
    <source>
        <dbReference type="ARBA" id="ARBA00022737"/>
    </source>
</evidence>
<protein>
    <recommendedName>
        <fullName evidence="4">L domain-like protein</fullName>
    </recommendedName>
</protein>
<evidence type="ECO:0008006" key="4">
    <source>
        <dbReference type="Google" id="ProtNLM"/>
    </source>
</evidence>
<dbReference type="InterPro" id="IPR052941">
    <property type="entry name" value="StomDev_PlantInt_Reg"/>
</dbReference>
<dbReference type="Pfam" id="PF13855">
    <property type="entry name" value="LRR_8"/>
    <property type="match status" value="1"/>
</dbReference>
<dbReference type="SUPFAM" id="SSF52047">
    <property type="entry name" value="RNI-like"/>
    <property type="match status" value="1"/>
</dbReference>
<dbReference type="PANTHER" id="PTHR48004">
    <property type="entry name" value="OS01G0149700 PROTEIN"/>
    <property type="match status" value="1"/>
</dbReference>
<dbReference type="PANTHER" id="PTHR48004:SF58">
    <property type="entry name" value="OS01G0162200 PROTEIN"/>
    <property type="match status" value="1"/>
</dbReference>
<dbReference type="Gene3D" id="3.80.10.10">
    <property type="entry name" value="Ribonuclease Inhibitor"/>
    <property type="match status" value="1"/>
</dbReference>